<reference evidence="1 2" key="1">
    <citation type="submission" date="2018-10" db="EMBL/GenBank/DDBJ databases">
        <authorList>
            <person name="Ekblom R."/>
            <person name="Jareborg N."/>
        </authorList>
    </citation>
    <scope>NUCLEOTIDE SEQUENCE [LARGE SCALE GENOMIC DNA]</scope>
    <source>
        <tissue evidence="1">Muscle</tissue>
    </source>
</reference>
<evidence type="ECO:0000313" key="1">
    <source>
        <dbReference type="EMBL" id="VCW67885.1"/>
    </source>
</evidence>
<keyword evidence="2" id="KW-1185">Reference proteome</keyword>
<dbReference type="AlphaFoldDB" id="A0A9X9LGT5"/>
<dbReference type="Proteomes" id="UP000269945">
    <property type="component" value="Unassembled WGS sequence"/>
</dbReference>
<accession>A0A9X9LGT5</accession>
<comment type="caution">
    <text evidence="1">The sequence shown here is derived from an EMBL/GenBank/DDBJ whole genome shotgun (WGS) entry which is preliminary data.</text>
</comment>
<proteinExistence type="predicted"/>
<organism evidence="1 2">
    <name type="scientific">Gulo gulo</name>
    <name type="common">Wolverine</name>
    <name type="synonym">Gluton</name>
    <dbReference type="NCBI Taxonomy" id="48420"/>
    <lineage>
        <taxon>Eukaryota</taxon>
        <taxon>Metazoa</taxon>
        <taxon>Chordata</taxon>
        <taxon>Craniata</taxon>
        <taxon>Vertebrata</taxon>
        <taxon>Euteleostomi</taxon>
        <taxon>Mammalia</taxon>
        <taxon>Eutheria</taxon>
        <taxon>Laurasiatheria</taxon>
        <taxon>Carnivora</taxon>
        <taxon>Caniformia</taxon>
        <taxon>Musteloidea</taxon>
        <taxon>Mustelidae</taxon>
        <taxon>Guloninae</taxon>
        <taxon>Gulo</taxon>
    </lineage>
</organism>
<evidence type="ECO:0000313" key="2">
    <source>
        <dbReference type="Proteomes" id="UP000269945"/>
    </source>
</evidence>
<feature type="non-terminal residue" evidence="1">
    <location>
        <position position="1"/>
    </location>
</feature>
<protein>
    <submittedName>
        <fullName evidence="1">Uncharacterized protein</fullName>
    </submittedName>
</protein>
<name>A0A9X9LGT5_GULGU</name>
<dbReference type="EMBL" id="CYRY02003236">
    <property type="protein sequence ID" value="VCW67885.1"/>
    <property type="molecule type" value="Genomic_DNA"/>
</dbReference>
<gene>
    <name evidence="1" type="ORF">BN2614_LOCUS10</name>
</gene>
<sequence>ARVPLPLFIQPAGVSESGVVGERPRRLRARFGPRRPIVRLEKLRTGVATSHSFVGRGRLEGSGSSATRKAGSRARFSWLGGSGVSSRF</sequence>